<feature type="region of interest" description="Disordered" evidence="1">
    <location>
        <begin position="103"/>
        <end position="133"/>
    </location>
</feature>
<accession>A0A4C1VT82</accession>
<evidence type="ECO:0000313" key="2">
    <source>
        <dbReference type="EMBL" id="GBP41572.1"/>
    </source>
</evidence>
<gene>
    <name evidence="2" type="ORF">EVAR_34004_1</name>
</gene>
<dbReference type="AlphaFoldDB" id="A0A4C1VT82"/>
<evidence type="ECO:0000313" key="3">
    <source>
        <dbReference type="Proteomes" id="UP000299102"/>
    </source>
</evidence>
<dbReference type="EMBL" id="BGZK01000402">
    <property type="protein sequence ID" value="GBP41572.1"/>
    <property type="molecule type" value="Genomic_DNA"/>
</dbReference>
<organism evidence="2 3">
    <name type="scientific">Eumeta variegata</name>
    <name type="common">Bagworm moth</name>
    <name type="synonym">Eumeta japonica</name>
    <dbReference type="NCBI Taxonomy" id="151549"/>
    <lineage>
        <taxon>Eukaryota</taxon>
        <taxon>Metazoa</taxon>
        <taxon>Ecdysozoa</taxon>
        <taxon>Arthropoda</taxon>
        <taxon>Hexapoda</taxon>
        <taxon>Insecta</taxon>
        <taxon>Pterygota</taxon>
        <taxon>Neoptera</taxon>
        <taxon>Endopterygota</taxon>
        <taxon>Lepidoptera</taxon>
        <taxon>Glossata</taxon>
        <taxon>Ditrysia</taxon>
        <taxon>Tineoidea</taxon>
        <taxon>Psychidae</taxon>
        <taxon>Oiketicinae</taxon>
        <taxon>Eumeta</taxon>
    </lineage>
</organism>
<reference evidence="2 3" key="1">
    <citation type="journal article" date="2019" name="Commun. Biol.">
        <title>The bagworm genome reveals a unique fibroin gene that provides high tensile strength.</title>
        <authorList>
            <person name="Kono N."/>
            <person name="Nakamura H."/>
            <person name="Ohtoshi R."/>
            <person name="Tomita M."/>
            <person name="Numata K."/>
            <person name="Arakawa K."/>
        </authorList>
    </citation>
    <scope>NUCLEOTIDE SEQUENCE [LARGE SCALE GENOMIC DNA]</scope>
</reference>
<proteinExistence type="predicted"/>
<name>A0A4C1VT82_EUMVA</name>
<keyword evidence="3" id="KW-1185">Reference proteome</keyword>
<protein>
    <submittedName>
        <fullName evidence="2">Uncharacterized protein</fullName>
    </submittedName>
</protein>
<comment type="caution">
    <text evidence="2">The sequence shown here is derived from an EMBL/GenBank/DDBJ whole genome shotgun (WGS) entry which is preliminary data.</text>
</comment>
<dbReference type="Proteomes" id="UP000299102">
    <property type="component" value="Unassembled WGS sequence"/>
</dbReference>
<sequence>METPNRSRIYDRRPELRSAYEISLNPGKAVIKRNAHVWAVPAARTRRRHRPPHDALNSTRSGILFREKFPSLNEVFYIHSRVIEVCNFRRLYIEVAMRRRRRTMPGHPPKCGQPAPAPAAREDKFPHPSPGARGVGASAVRLVARYSLKLPFEGRRDDVCSVNMRQGGAAVTLCQLLCESN</sequence>
<evidence type="ECO:0000256" key="1">
    <source>
        <dbReference type="SAM" id="MobiDB-lite"/>
    </source>
</evidence>